<comment type="catalytic activity">
    <reaction evidence="13">
        <text>DNA(n) + a 2'-deoxyribonucleoside 5'-triphosphate = DNA(n+1) + diphosphate</text>
        <dbReference type="Rhea" id="RHEA:22508"/>
        <dbReference type="Rhea" id="RHEA-COMP:17339"/>
        <dbReference type="Rhea" id="RHEA-COMP:17340"/>
        <dbReference type="ChEBI" id="CHEBI:33019"/>
        <dbReference type="ChEBI" id="CHEBI:61560"/>
        <dbReference type="ChEBI" id="CHEBI:173112"/>
        <dbReference type="EC" id="2.7.7.49"/>
    </reaction>
</comment>
<evidence type="ECO:0000259" key="15">
    <source>
        <dbReference type="PROSITE" id="PS50994"/>
    </source>
</evidence>
<evidence type="ECO:0000256" key="3">
    <source>
        <dbReference type="ARBA" id="ARBA00022722"/>
    </source>
</evidence>
<evidence type="ECO:0000256" key="5">
    <source>
        <dbReference type="ARBA" id="ARBA00022759"/>
    </source>
</evidence>
<evidence type="ECO:0000256" key="11">
    <source>
        <dbReference type="ARBA" id="ARBA00022932"/>
    </source>
</evidence>
<dbReference type="Gene3D" id="3.30.420.10">
    <property type="entry name" value="Ribonuclease H-like superfamily/Ribonuclease H"/>
    <property type="match status" value="1"/>
</dbReference>
<dbReference type="GO" id="GO:0004519">
    <property type="term" value="F:endonuclease activity"/>
    <property type="evidence" value="ECO:0007669"/>
    <property type="project" value="UniProtKB-KW"/>
</dbReference>
<evidence type="ECO:0000313" key="16">
    <source>
        <dbReference type="EMBL" id="MBW0575003.1"/>
    </source>
</evidence>
<comment type="catalytic activity">
    <reaction evidence="14">
        <text>DNA(n) + a 2'-deoxyribonucleoside 5'-triphosphate = DNA(n+1) + diphosphate</text>
        <dbReference type="Rhea" id="RHEA:22508"/>
        <dbReference type="Rhea" id="RHEA-COMP:17339"/>
        <dbReference type="Rhea" id="RHEA-COMP:17340"/>
        <dbReference type="ChEBI" id="CHEBI:33019"/>
        <dbReference type="ChEBI" id="CHEBI:61560"/>
        <dbReference type="ChEBI" id="CHEBI:173112"/>
        <dbReference type="EC" id="2.7.7.7"/>
    </reaction>
</comment>
<dbReference type="GO" id="GO:0046872">
    <property type="term" value="F:metal ion binding"/>
    <property type="evidence" value="ECO:0007669"/>
    <property type="project" value="UniProtKB-KW"/>
</dbReference>
<organism evidence="16 17">
    <name type="scientific">Austropuccinia psidii MF-1</name>
    <dbReference type="NCBI Taxonomy" id="1389203"/>
    <lineage>
        <taxon>Eukaryota</taxon>
        <taxon>Fungi</taxon>
        <taxon>Dikarya</taxon>
        <taxon>Basidiomycota</taxon>
        <taxon>Pucciniomycotina</taxon>
        <taxon>Pucciniomycetes</taxon>
        <taxon>Pucciniales</taxon>
        <taxon>Sphaerophragmiaceae</taxon>
        <taxon>Austropuccinia</taxon>
    </lineage>
</organism>
<dbReference type="InterPro" id="IPR001584">
    <property type="entry name" value="Integrase_cat-core"/>
</dbReference>
<dbReference type="GO" id="GO:0005634">
    <property type="term" value="C:nucleus"/>
    <property type="evidence" value="ECO:0007669"/>
    <property type="project" value="UniProtKB-ARBA"/>
</dbReference>
<keyword evidence="12" id="KW-0233">DNA recombination</keyword>
<dbReference type="GO" id="GO:0003964">
    <property type="term" value="F:RNA-directed DNA polymerase activity"/>
    <property type="evidence" value="ECO:0007669"/>
    <property type="project" value="UniProtKB-KW"/>
</dbReference>
<name>A0A9Q3K4Z7_9BASI</name>
<dbReference type="InterPro" id="IPR036397">
    <property type="entry name" value="RNaseH_sf"/>
</dbReference>
<evidence type="ECO:0000256" key="6">
    <source>
        <dbReference type="ARBA" id="ARBA00022801"/>
    </source>
</evidence>
<dbReference type="GO" id="GO:0006310">
    <property type="term" value="P:DNA recombination"/>
    <property type="evidence" value="ECO:0007669"/>
    <property type="project" value="UniProtKB-KW"/>
</dbReference>
<keyword evidence="4" id="KW-0479">Metal-binding</keyword>
<protein>
    <recommendedName>
        <fullName evidence="15">Integrase catalytic domain-containing protein</fullName>
    </recommendedName>
</protein>
<evidence type="ECO:0000313" key="17">
    <source>
        <dbReference type="Proteomes" id="UP000765509"/>
    </source>
</evidence>
<dbReference type="Proteomes" id="UP000765509">
    <property type="component" value="Unassembled WGS sequence"/>
</dbReference>
<keyword evidence="3" id="KW-0540">Nuclease</keyword>
<keyword evidence="9" id="KW-0229">DNA integration</keyword>
<dbReference type="GO" id="GO:0016787">
    <property type="term" value="F:hydrolase activity"/>
    <property type="evidence" value="ECO:0007669"/>
    <property type="project" value="UniProtKB-KW"/>
</dbReference>
<evidence type="ECO:0000256" key="13">
    <source>
        <dbReference type="ARBA" id="ARBA00048173"/>
    </source>
</evidence>
<dbReference type="GO" id="GO:0032196">
    <property type="term" value="P:transposition"/>
    <property type="evidence" value="ECO:0007669"/>
    <property type="project" value="UniProtKB-KW"/>
</dbReference>
<evidence type="ECO:0000256" key="9">
    <source>
        <dbReference type="ARBA" id="ARBA00022908"/>
    </source>
</evidence>
<dbReference type="GO" id="GO:0003887">
    <property type="term" value="F:DNA-directed DNA polymerase activity"/>
    <property type="evidence" value="ECO:0007669"/>
    <property type="project" value="UniProtKB-KW"/>
</dbReference>
<dbReference type="OrthoDB" id="8069526at2759"/>
<comment type="caution">
    <text evidence="16">The sequence shown here is derived from an EMBL/GenBank/DDBJ whole genome shotgun (WGS) entry which is preliminary data.</text>
</comment>
<keyword evidence="11" id="KW-0808">Transferase</keyword>
<dbReference type="GO" id="GO:0003723">
    <property type="term" value="F:RNA binding"/>
    <property type="evidence" value="ECO:0007669"/>
    <property type="project" value="UniProtKB-KW"/>
</dbReference>
<keyword evidence="11" id="KW-0239">DNA-directed DNA polymerase</keyword>
<proteinExistence type="predicted"/>
<evidence type="ECO:0000256" key="12">
    <source>
        <dbReference type="ARBA" id="ARBA00023172"/>
    </source>
</evidence>
<evidence type="ECO:0000256" key="4">
    <source>
        <dbReference type="ARBA" id="ARBA00022723"/>
    </source>
</evidence>
<keyword evidence="6" id="KW-0378">Hydrolase</keyword>
<dbReference type="InterPro" id="IPR039537">
    <property type="entry name" value="Retrotran_Ty1/copia-like"/>
</dbReference>
<evidence type="ECO:0000256" key="2">
    <source>
        <dbReference type="ARBA" id="ARBA00022695"/>
    </source>
</evidence>
<dbReference type="PANTHER" id="PTHR42648">
    <property type="entry name" value="TRANSPOSASE, PUTATIVE-RELATED"/>
    <property type="match status" value="1"/>
</dbReference>
<evidence type="ECO:0000256" key="1">
    <source>
        <dbReference type="ARBA" id="ARBA00022578"/>
    </source>
</evidence>
<keyword evidence="1" id="KW-0815">Transposition</keyword>
<keyword evidence="7" id="KW-0460">Magnesium</keyword>
<evidence type="ECO:0000256" key="14">
    <source>
        <dbReference type="ARBA" id="ARBA00049244"/>
    </source>
</evidence>
<dbReference type="InterPro" id="IPR057670">
    <property type="entry name" value="SH3_retrovirus"/>
</dbReference>
<dbReference type="GO" id="GO:0015074">
    <property type="term" value="P:DNA integration"/>
    <property type="evidence" value="ECO:0007669"/>
    <property type="project" value="UniProtKB-KW"/>
</dbReference>
<evidence type="ECO:0000256" key="8">
    <source>
        <dbReference type="ARBA" id="ARBA00022884"/>
    </source>
</evidence>
<evidence type="ECO:0000256" key="10">
    <source>
        <dbReference type="ARBA" id="ARBA00022918"/>
    </source>
</evidence>
<dbReference type="PANTHER" id="PTHR42648:SF11">
    <property type="entry name" value="TRANSPOSON TY4-P GAG-POL POLYPROTEIN"/>
    <property type="match status" value="1"/>
</dbReference>
<dbReference type="InterPro" id="IPR012337">
    <property type="entry name" value="RNaseH-like_sf"/>
</dbReference>
<keyword evidence="17" id="KW-1185">Reference proteome</keyword>
<dbReference type="EMBL" id="AVOT02095403">
    <property type="protein sequence ID" value="MBW0575003.1"/>
    <property type="molecule type" value="Genomic_DNA"/>
</dbReference>
<evidence type="ECO:0000256" key="7">
    <source>
        <dbReference type="ARBA" id="ARBA00022842"/>
    </source>
</evidence>
<keyword evidence="10" id="KW-0695">RNA-directed DNA polymerase</keyword>
<keyword evidence="8" id="KW-0694">RNA-binding</keyword>
<dbReference type="AlphaFoldDB" id="A0A9Q3K4Z7"/>
<reference evidence="16" key="1">
    <citation type="submission" date="2021-03" db="EMBL/GenBank/DDBJ databases">
        <title>Draft genome sequence of rust myrtle Austropuccinia psidii MF-1, a brazilian biotype.</title>
        <authorList>
            <person name="Quecine M.C."/>
            <person name="Pachon D.M.R."/>
            <person name="Bonatelli M.L."/>
            <person name="Correr F.H."/>
            <person name="Franceschini L.M."/>
            <person name="Leite T.F."/>
            <person name="Margarido G.R.A."/>
            <person name="Almeida C.A."/>
            <person name="Ferrarezi J.A."/>
            <person name="Labate C.A."/>
        </authorList>
    </citation>
    <scope>NUCLEOTIDE SEQUENCE</scope>
    <source>
        <strain evidence="16">MF-1</strain>
    </source>
</reference>
<keyword evidence="5" id="KW-0255">Endonuclease</keyword>
<dbReference type="Pfam" id="PF25597">
    <property type="entry name" value="SH3_retrovirus"/>
    <property type="match status" value="1"/>
</dbReference>
<keyword evidence="2" id="KW-0548">Nucleotidyltransferase</keyword>
<dbReference type="PROSITE" id="PS50994">
    <property type="entry name" value="INTEGRASE"/>
    <property type="match status" value="1"/>
</dbReference>
<accession>A0A9Q3K4Z7</accession>
<dbReference type="SUPFAM" id="SSF53098">
    <property type="entry name" value="Ribonuclease H-like"/>
    <property type="match status" value="1"/>
</dbReference>
<feature type="domain" description="Integrase catalytic" evidence="15">
    <location>
        <begin position="1"/>
        <end position="93"/>
    </location>
</feature>
<gene>
    <name evidence="16" type="ORF">O181_114718</name>
</gene>
<sequence>MDGGGESFKKSFKNHCTDLGINHTISPPYTPQHNRFSERGNQSILEKARCLLLQSNLLLKFWAEAVSTATFLCNLTPKLENQMTPYEIWYKTKRPLHKLKTFGCKAWLKIPTKIIPDKFGPKAWDGIFLGYENEASSYQIIRLSDQKIIISKHVLFDEKKILSLQSQKQITE</sequence>